<name>A0ABT7JCU1_9DEIO</name>
<protein>
    <submittedName>
        <fullName evidence="2">Uncharacterized protein</fullName>
    </submittedName>
</protein>
<keyword evidence="1" id="KW-1133">Transmembrane helix</keyword>
<accession>A0ABT7JCU1</accession>
<sequence length="43" mass="4978">MTELVQALNQDIIAHREALLAGLFVAPFLLAPPLRRFRRWVYA</sequence>
<gene>
    <name evidence="2" type="ORF">QOL99_01700</name>
</gene>
<dbReference type="Proteomes" id="UP001302059">
    <property type="component" value="Unassembled WGS sequence"/>
</dbReference>
<keyword evidence="3" id="KW-1185">Reference proteome</keyword>
<dbReference type="EMBL" id="JASNGB010000006">
    <property type="protein sequence ID" value="MDL2342855.1"/>
    <property type="molecule type" value="Genomic_DNA"/>
</dbReference>
<keyword evidence="1" id="KW-0812">Transmembrane</keyword>
<evidence type="ECO:0000313" key="2">
    <source>
        <dbReference type="EMBL" id="MDL2342855.1"/>
    </source>
</evidence>
<organism evidence="2 3">
    <name type="scientific">Deinococcus rhizophilus</name>
    <dbReference type="NCBI Taxonomy" id="3049544"/>
    <lineage>
        <taxon>Bacteria</taxon>
        <taxon>Thermotogati</taxon>
        <taxon>Deinococcota</taxon>
        <taxon>Deinococci</taxon>
        <taxon>Deinococcales</taxon>
        <taxon>Deinococcaceae</taxon>
        <taxon>Deinococcus</taxon>
    </lineage>
</organism>
<dbReference type="RefSeq" id="WP_285520885.1">
    <property type="nucleotide sequence ID" value="NZ_JASNGB010000006.1"/>
</dbReference>
<comment type="caution">
    <text evidence="2">The sequence shown here is derived from an EMBL/GenBank/DDBJ whole genome shotgun (WGS) entry which is preliminary data.</text>
</comment>
<proteinExistence type="predicted"/>
<feature type="transmembrane region" description="Helical" evidence="1">
    <location>
        <begin position="12"/>
        <end position="31"/>
    </location>
</feature>
<evidence type="ECO:0000313" key="3">
    <source>
        <dbReference type="Proteomes" id="UP001302059"/>
    </source>
</evidence>
<keyword evidence="1" id="KW-0472">Membrane</keyword>
<reference evidence="2 3" key="1">
    <citation type="submission" date="2023-05" db="EMBL/GenBank/DDBJ databases">
        <authorList>
            <person name="Gao F."/>
        </authorList>
    </citation>
    <scope>NUCLEOTIDE SEQUENCE [LARGE SCALE GENOMIC DNA]</scope>
    <source>
        <strain evidence="2 3">MIMF12</strain>
    </source>
</reference>
<evidence type="ECO:0000256" key="1">
    <source>
        <dbReference type="SAM" id="Phobius"/>
    </source>
</evidence>